<dbReference type="AlphaFoldDB" id="A0A0L8IF85"/>
<proteinExistence type="predicted"/>
<dbReference type="EMBL" id="KQ415846">
    <property type="protein sequence ID" value="KOG00141.1"/>
    <property type="molecule type" value="Genomic_DNA"/>
</dbReference>
<sequence length="58" mass="6934">MLNFFRNFMDSQVTIFPDQCLYFHNEIIVHCHGKLFRFGIIFSRFSSQLVLLVTLHVI</sequence>
<organism evidence="1">
    <name type="scientific">Octopus bimaculoides</name>
    <name type="common">California two-spotted octopus</name>
    <dbReference type="NCBI Taxonomy" id="37653"/>
    <lineage>
        <taxon>Eukaryota</taxon>
        <taxon>Metazoa</taxon>
        <taxon>Spiralia</taxon>
        <taxon>Lophotrochozoa</taxon>
        <taxon>Mollusca</taxon>
        <taxon>Cephalopoda</taxon>
        <taxon>Coleoidea</taxon>
        <taxon>Octopodiformes</taxon>
        <taxon>Octopoda</taxon>
        <taxon>Incirrata</taxon>
        <taxon>Octopodidae</taxon>
        <taxon>Octopus</taxon>
    </lineage>
</organism>
<evidence type="ECO:0000313" key="1">
    <source>
        <dbReference type="EMBL" id="KOG00141.1"/>
    </source>
</evidence>
<gene>
    <name evidence="1" type="ORF">OCBIM_22007679mg</name>
</gene>
<reference evidence="1" key="1">
    <citation type="submission" date="2015-07" db="EMBL/GenBank/DDBJ databases">
        <title>MeaNS - Measles Nucleotide Surveillance Program.</title>
        <authorList>
            <person name="Tran T."/>
            <person name="Druce J."/>
        </authorList>
    </citation>
    <scope>NUCLEOTIDE SEQUENCE</scope>
    <source>
        <strain evidence="1">UCB-OBI-ISO-001</strain>
        <tissue evidence="1">Gonad</tissue>
    </source>
</reference>
<protein>
    <submittedName>
        <fullName evidence="1">Uncharacterized protein</fullName>
    </submittedName>
</protein>
<name>A0A0L8IF85_OCTBM</name>
<accession>A0A0L8IF85</accession>